<organism evidence="2 3">
    <name type="scientific">Stachybotrys elegans</name>
    <dbReference type="NCBI Taxonomy" id="80388"/>
    <lineage>
        <taxon>Eukaryota</taxon>
        <taxon>Fungi</taxon>
        <taxon>Dikarya</taxon>
        <taxon>Ascomycota</taxon>
        <taxon>Pezizomycotina</taxon>
        <taxon>Sordariomycetes</taxon>
        <taxon>Hypocreomycetidae</taxon>
        <taxon>Hypocreales</taxon>
        <taxon>Stachybotryaceae</taxon>
        <taxon>Stachybotrys</taxon>
    </lineage>
</organism>
<keyword evidence="3" id="KW-1185">Reference proteome</keyword>
<dbReference type="AlphaFoldDB" id="A0A8K0SIN0"/>
<feature type="signal peptide" evidence="1">
    <location>
        <begin position="1"/>
        <end position="27"/>
    </location>
</feature>
<evidence type="ECO:0000313" key="2">
    <source>
        <dbReference type="EMBL" id="KAH7313433.1"/>
    </source>
</evidence>
<evidence type="ECO:0000313" key="3">
    <source>
        <dbReference type="Proteomes" id="UP000813444"/>
    </source>
</evidence>
<gene>
    <name evidence="2" type="ORF">B0I35DRAFT_435173</name>
</gene>
<evidence type="ECO:0000256" key="1">
    <source>
        <dbReference type="SAM" id="SignalP"/>
    </source>
</evidence>
<proteinExistence type="predicted"/>
<comment type="caution">
    <text evidence="2">The sequence shown here is derived from an EMBL/GenBank/DDBJ whole genome shotgun (WGS) entry which is preliminary data.</text>
</comment>
<dbReference type="Proteomes" id="UP000813444">
    <property type="component" value="Unassembled WGS sequence"/>
</dbReference>
<accession>A0A8K0SIN0</accession>
<dbReference type="EMBL" id="JAGPNK010000009">
    <property type="protein sequence ID" value="KAH7313433.1"/>
    <property type="molecule type" value="Genomic_DNA"/>
</dbReference>
<feature type="non-terminal residue" evidence="2">
    <location>
        <position position="76"/>
    </location>
</feature>
<feature type="chain" id="PRO_5035474392" description="Secreted protein" evidence="1">
    <location>
        <begin position="28"/>
        <end position="76"/>
    </location>
</feature>
<reference evidence="2" key="1">
    <citation type="journal article" date="2021" name="Nat. Commun.">
        <title>Genetic determinants of endophytism in the Arabidopsis root mycobiome.</title>
        <authorList>
            <person name="Mesny F."/>
            <person name="Miyauchi S."/>
            <person name="Thiergart T."/>
            <person name="Pickel B."/>
            <person name="Atanasova L."/>
            <person name="Karlsson M."/>
            <person name="Huettel B."/>
            <person name="Barry K.W."/>
            <person name="Haridas S."/>
            <person name="Chen C."/>
            <person name="Bauer D."/>
            <person name="Andreopoulos W."/>
            <person name="Pangilinan J."/>
            <person name="LaButti K."/>
            <person name="Riley R."/>
            <person name="Lipzen A."/>
            <person name="Clum A."/>
            <person name="Drula E."/>
            <person name="Henrissat B."/>
            <person name="Kohler A."/>
            <person name="Grigoriev I.V."/>
            <person name="Martin F.M."/>
            <person name="Hacquard S."/>
        </authorList>
    </citation>
    <scope>NUCLEOTIDE SEQUENCE</scope>
    <source>
        <strain evidence="2">MPI-CAGE-CH-0235</strain>
    </source>
</reference>
<protein>
    <recommendedName>
        <fullName evidence="4">Secreted protein</fullName>
    </recommendedName>
</protein>
<evidence type="ECO:0008006" key="4">
    <source>
        <dbReference type="Google" id="ProtNLM"/>
    </source>
</evidence>
<keyword evidence="1" id="KW-0732">Signal</keyword>
<name>A0A8K0SIN0_9HYPO</name>
<sequence>MRWMGVGCPSALLQSFYAVLCWGSCTAFHDADMTGSGWYAGTWRPWRLSASLQQAVCGRVTQTLPPDGVAWPCCER</sequence>